<gene>
    <name evidence="1" type="ORF">KHW66_01905</name>
</gene>
<dbReference type="Proteomes" id="UP000733372">
    <property type="component" value="Unassembled WGS sequence"/>
</dbReference>
<protein>
    <submittedName>
        <fullName evidence="1">Uncharacterized protein</fullName>
    </submittedName>
</protein>
<proteinExistence type="predicted"/>
<name>A0A943FWD5_9FIRM</name>
<dbReference type="EMBL" id="JAGZAM010000001">
    <property type="protein sequence ID" value="MBS5686856.1"/>
    <property type="molecule type" value="Genomic_DNA"/>
</dbReference>
<evidence type="ECO:0000313" key="1">
    <source>
        <dbReference type="EMBL" id="MBS5686856.1"/>
    </source>
</evidence>
<dbReference type="AlphaFoldDB" id="A0A943FWD5"/>
<accession>A0A943FWD5</accession>
<reference evidence="1" key="1">
    <citation type="submission" date="2021-02" db="EMBL/GenBank/DDBJ databases">
        <title>Infant gut strain persistence is associated with maternal origin, phylogeny, and functional potential including surface adhesion and iron acquisition.</title>
        <authorList>
            <person name="Lou Y.C."/>
        </authorList>
    </citation>
    <scope>NUCLEOTIDE SEQUENCE</scope>
    <source>
        <strain evidence="1">L3_101_367G1_dasL3_101_367G1_metabat.metabat.26</strain>
    </source>
</reference>
<organism evidence="1 2">
    <name type="scientific">Faecalibacterium prausnitzii</name>
    <dbReference type="NCBI Taxonomy" id="853"/>
    <lineage>
        <taxon>Bacteria</taxon>
        <taxon>Bacillati</taxon>
        <taxon>Bacillota</taxon>
        <taxon>Clostridia</taxon>
        <taxon>Eubacteriales</taxon>
        <taxon>Oscillospiraceae</taxon>
        <taxon>Faecalibacterium</taxon>
    </lineage>
</organism>
<sequence>MPVAGKAVGLPADDQVKGALCAVIDHLPELGAVVCFAADMAVHILAQDGHAMGAGVGLAVPALALDGLLRLAAAARVAVVGDKAGLCALFFSGHKNSLLTCLPMHMRYGILDVSAGEESLTALFFSDMHPMRARQLLSYKAAGIFVLRFLENMHKKVIPNWQSSH</sequence>
<comment type="caution">
    <text evidence="1">The sequence shown here is derived from an EMBL/GenBank/DDBJ whole genome shotgun (WGS) entry which is preliminary data.</text>
</comment>
<evidence type="ECO:0000313" key="2">
    <source>
        <dbReference type="Proteomes" id="UP000733372"/>
    </source>
</evidence>